<accession>A0A820QM27</accession>
<evidence type="ECO:0000313" key="3">
    <source>
        <dbReference type="Proteomes" id="UP000663844"/>
    </source>
</evidence>
<sequence>ITGSTTSGYNQVDFHQPNERRKIPPPSPLQKNVVHQPTGIVHDEVPPSYNQISTKTSPSHAYIYQEPTEV</sequence>
<evidence type="ECO:0000313" key="2">
    <source>
        <dbReference type="EMBL" id="CAF4425072.1"/>
    </source>
</evidence>
<feature type="non-terminal residue" evidence="2">
    <location>
        <position position="1"/>
    </location>
</feature>
<feature type="compositionally biased region" description="Polar residues" evidence="1">
    <location>
        <begin position="48"/>
        <end position="59"/>
    </location>
</feature>
<dbReference type="AlphaFoldDB" id="A0A820QM27"/>
<proteinExistence type="predicted"/>
<organism evidence="2 3">
    <name type="scientific">Adineta steineri</name>
    <dbReference type="NCBI Taxonomy" id="433720"/>
    <lineage>
        <taxon>Eukaryota</taxon>
        <taxon>Metazoa</taxon>
        <taxon>Spiralia</taxon>
        <taxon>Gnathifera</taxon>
        <taxon>Rotifera</taxon>
        <taxon>Eurotatoria</taxon>
        <taxon>Bdelloidea</taxon>
        <taxon>Adinetida</taxon>
        <taxon>Adinetidae</taxon>
        <taxon>Adineta</taxon>
    </lineage>
</organism>
<protein>
    <submittedName>
        <fullName evidence="2">Uncharacterized protein</fullName>
    </submittedName>
</protein>
<dbReference type="EMBL" id="CAJOAZ010029416">
    <property type="protein sequence ID" value="CAF4425072.1"/>
    <property type="molecule type" value="Genomic_DNA"/>
</dbReference>
<evidence type="ECO:0000256" key="1">
    <source>
        <dbReference type="SAM" id="MobiDB-lite"/>
    </source>
</evidence>
<dbReference type="Proteomes" id="UP000663844">
    <property type="component" value="Unassembled WGS sequence"/>
</dbReference>
<comment type="caution">
    <text evidence="2">The sequence shown here is derived from an EMBL/GenBank/DDBJ whole genome shotgun (WGS) entry which is preliminary data.</text>
</comment>
<feature type="compositionally biased region" description="Polar residues" evidence="1">
    <location>
        <begin position="1"/>
        <end position="10"/>
    </location>
</feature>
<name>A0A820QM27_9BILA</name>
<feature type="region of interest" description="Disordered" evidence="1">
    <location>
        <begin position="1"/>
        <end position="70"/>
    </location>
</feature>
<gene>
    <name evidence="2" type="ORF">OXD698_LOCUS52880</name>
</gene>
<reference evidence="2" key="1">
    <citation type="submission" date="2021-02" db="EMBL/GenBank/DDBJ databases">
        <authorList>
            <person name="Nowell W R."/>
        </authorList>
    </citation>
    <scope>NUCLEOTIDE SEQUENCE</scope>
</reference>